<name>A9TU58_PHYPA</name>
<evidence type="ECO:0000256" key="1">
    <source>
        <dbReference type="SAM" id="MobiDB-lite"/>
    </source>
</evidence>
<feature type="region of interest" description="Disordered" evidence="1">
    <location>
        <begin position="104"/>
        <end position="146"/>
    </location>
</feature>
<reference evidence="3" key="3">
    <citation type="submission" date="2020-12" db="UniProtKB">
        <authorList>
            <consortium name="EnsemblPlants"/>
        </authorList>
    </citation>
    <scope>IDENTIFICATION</scope>
</reference>
<sequence>MEKNLKRFESILPTIPKEYLEKRKKHIEEKTIQLAEEAKFYEKERREERLYKKRWKIENAEIKQRDIERSRARERLRERILQLEKQRDVERVRKEEIAFIKERQRGRDLQRQKNEKREKERSLERAHERGLKDDRNQEKDAIRANALERAKTRKRWRLAERRREKKRKIIWQEERKKELQEKTKWNMERQHDKERRYEMHKEREQERNNERVDLHCQIIETWNEGRRERLRIKEHDLNCLNQKKLDMEYMNEIWKHAKRNYEKNKANYQHDTEVAKLKIKNCSLAKMAWDDECTDKRDWQKEQERDKLNCKKWNSQLKRLLFRFKNS</sequence>
<protein>
    <submittedName>
        <fullName evidence="2 3">Uncharacterized protein</fullName>
    </submittedName>
</protein>
<dbReference type="EMBL" id="ABEU02000010">
    <property type="protein sequence ID" value="PNR46777.1"/>
    <property type="molecule type" value="Genomic_DNA"/>
</dbReference>
<dbReference type="AlphaFoldDB" id="A9TU58"/>
<keyword evidence="4" id="KW-1185">Reference proteome</keyword>
<dbReference type="InParanoid" id="A9TU58"/>
<evidence type="ECO:0000313" key="3">
    <source>
        <dbReference type="EnsemblPlants" id="PAC:32900023.CDS.1"/>
    </source>
</evidence>
<evidence type="ECO:0000313" key="2">
    <source>
        <dbReference type="EMBL" id="PNR46777.1"/>
    </source>
</evidence>
<dbReference type="Proteomes" id="UP000006727">
    <property type="component" value="Chromosome 10"/>
</dbReference>
<dbReference type="EnsemblPlants" id="Pp3c10_14830V3.1">
    <property type="protein sequence ID" value="PAC:32900023.CDS.1"/>
    <property type="gene ID" value="Pp3c10_14830"/>
</dbReference>
<dbReference type="Gramene" id="Pp3c10_14830V3.1">
    <property type="protein sequence ID" value="PAC:32900023.CDS.1"/>
    <property type="gene ID" value="Pp3c10_14830"/>
</dbReference>
<organism evidence="2">
    <name type="scientific">Physcomitrium patens</name>
    <name type="common">Spreading-leaved earth moss</name>
    <name type="synonym">Physcomitrella patens</name>
    <dbReference type="NCBI Taxonomy" id="3218"/>
    <lineage>
        <taxon>Eukaryota</taxon>
        <taxon>Viridiplantae</taxon>
        <taxon>Streptophyta</taxon>
        <taxon>Embryophyta</taxon>
        <taxon>Bryophyta</taxon>
        <taxon>Bryophytina</taxon>
        <taxon>Bryopsida</taxon>
        <taxon>Funariidae</taxon>
        <taxon>Funariales</taxon>
        <taxon>Funariaceae</taxon>
        <taxon>Physcomitrium</taxon>
    </lineage>
</organism>
<accession>A9TU58</accession>
<proteinExistence type="predicted"/>
<reference evidence="2 4" key="1">
    <citation type="journal article" date="2008" name="Science">
        <title>The Physcomitrella genome reveals evolutionary insights into the conquest of land by plants.</title>
        <authorList>
            <person name="Rensing S."/>
            <person name="Lang D."/>
            <person name="Zimmer A."/>
            <person name="Terry A."/>
            <person name="Salamov A."/>
            <person name="Shapiro H."/>
            <person name="Nishiyama T."/>
            <person name="Perroud P.-F."/>
            <person name="Lindquist E."/>
            <person name="Kamisugi Y."/>
            <person name="Tanahashi T."/>
            <person name="Sakakibara K."/>
            <person name="Fujita T."/>
            <person name="Oishi K."/>
            <person name="Shin-I T."/>
            <person name="Kuroki Y."/>
            <person name="Toyoda A."/>
            <person name="Suzuki Y."/>
            <person name="Hashimoto A."/>
            <person name="Yamaguchi K."/>
            <person name="Sugano A."/>
            <person name="Kohara Y."/>
            <person name="Fujiyama A."/>
            <person name="Anterola A."/>
            <person name="Aoki S."/>
            <person name="Ashton N."/>
            <person name="Barbazuk W.B."/>
            <person name="Barker E."/>
            <person name="Bennetzen J."/>
            <person name="Bezanilla M."/>
            <person name="Blankenship R."/>
            <person name="Cho S.H."/>
            <person name="Dutcher S."/>
            <person name="Estelle M."/>
            <person name="Fawcett J.A."/>
            <person name="Gundlach H."/>
            <person name="Hanada K."/>
            <person name="Heyl A."/>
            <person name="Hicks K.A."/>
            <person name="Hugh J."/>
            <person name="Lohr M."/>
            <person name="Mayer K."/>
            <person name="Melkozernov A."/>
            <person name="Murata T."/>
            <person name="Nelson D."/>
            <person name="Pils B."/>
            <person name="Prigge M."/>
            <person name="Reiss B."/>
            <person name="Renner T."/>
            <person name="Rombauts S."/>
            <person name="Rushton P."/>
            <person name="Sanderfoot A."/>
            <person name="Schween G."/>
            <person name="Shiu S.-H."/>
            <person name="Stueber K."/>
            <person name="Theodoulou F.L."/>
            <person name="Tu H."/>
            <person name="Van de Peer Y."/>
            <person name="Verrier P.J."/>
            <person name="Waters E."/>
            <person name="Wood A."/>
            <person name="Yang L."/>
            <person name="Cove D."/>
            <person name="Cuming A."/>
            <person name="Hasebe M."/>
            <person name="Lucas S."/>
            <person name="Mishler D.B."/>
            <person name="Reski R."/>
            <person name="Grigoriev I."/>
            <person name="Quatrano R.S."/>
            <person name="Boore J.L."/>
        </authorList>
    </citation>
    <scope>NUCLEOTIDE SEQUENCE [LARGE SCALE GENOMIC DNA]</scope>
    <source>
        <strain evidence="3 4">cv. Gransden 2004</strain>
    </source>
</reference>
<gene>
    <name evidence="2" type="ORF">PHYPA_013897</name>
</gene>
<evidence type="ECO:0000313" key="4">
    <source>
        <dbReference type="Proteomes" id="UP000006727"/>
    </source>
</evidence>
<reference evidence="2 4" key="2">
    <citation type="journal article" date="2018" name="Plant J.">
        <title>The Physcomitrella patens chromosome-scale assembly reveals moss genome structure and evolution.</title>
        <authorList>
            <person name="Lang D."/>
            <person name="Ullrich K.K."/>
            <person name="Murat F."/>
            <person name="Fuchs J."/>
            <person name="Jenkins J."/>
            <person name="Haas F.B."/>
            <person name="Piednoel M."/>
            <person name="Gundlach H."/>
            <person name="Van Bel M."/>
            <person name="Meyberg R."/>
            <person name="Vives C."/>
            <person name="Morata J."/>
            <person name="Symeonidi A."/>
            <person name="Hiss M."/>
            <person name="Muchero W."/>
            <person name="Kamisugi Y."/>
            <person name="Saleh O."/>
            <person name="Blanc G."/>
            <person name="Decker E.L."/>
            <person name="van Gessel N."/>
            <person name="Grimwood J."/>
            <person name="Hayes R.D."/>
            <person name="Graham S.W."/>
            <person name="Gunter L.E."/>
            <person name="McDaniel S.F."/>
            <person name="Hoernstein S.N.W."/>
            <person name="Larsson A."/>
            <person name="Li F.W."/>
            <person name="Perroud P.F."/>
            <person name="Phillips J."/>
            <person name="Ranjan P."/>
            <person name="Rokshar D.S."/>
            <person name="Rothfels C.J."/>
            <person name="Schneider L."/>
            <person name="Shu S."/>
            <person name="Stevenson D.W."/>
            <person name="Thummler F."/>
            <person name="Tillich M."/>
            <person name="Villarreal Aguilar J.C."/>
            <person name="Widiez T."/>
            <person name="Wong G.K."/>
            <person name="Wymore A."/>
            <person name="Zhang Y."/>
            <person name="Zimmer A.D."/>
            <person name="Quatrano R.S."/>
            <person name="Mayer K.F.X."/>
            <person name="Goodstein D."/>
            <person name="Casacuberta J.M."/>
            <person name="Vandepoele K."/>
            <person name="Reski R."/>
            <person name="Cuming A.C."/>
            <person name="Tuskan G.A."/>
            <person name="Maumus F."/>
            <person name="Salse J."/>
            <person name="Schmutz J."/>
            <person name="Rensing S.A."/>
        </authorList>
    </citation>
    <scope>NUCLEOTIDE SEQUENCE [LARGE SCALE GENOMIC DNA]</scope>
    <source>
        <strain evidence="3 4">cv. Gransden 2004</strain>
    </source>
</reference>